<dbReference type="InterPro" id="IPR006283">
    <property type="entry name" value="ThiL-like"/>
</dbReference>
<dbReference type="AlphaFoldDB" id="A0A377AYR4"/>
<dbReference type="GO" id="GO:0009030">
    <property type="term" value="F:thiamine-phosphate kinase activity"/>
    <property type="evidence" value="ECO:0007669"/>
    <property type="project" value="UniProtKB-EC"/>
</dbReference>
<dbReference type="InterPro" id="IPR010918">
    <property type="entry name" value="PurM-like_C_dom"/>
</dbReference>
<keyword evidence="4" id="KW-0418">Kinase</keyword>
<dbReference type="CDD" id="cd02194">
    <property type="entry name" value="ThiL"/>
    <property type="match status" value="1"/>
</dbReference>
<organism evidence="4 5">
    <name type="scientific">Escherichia coli</name>
    <dbReference type="NCBI Taxonomy" id="562"/>
    <lineage>
        <taxon>Bacteria</taxon>
        <taxon>Pseudomonadati</taxon>
        <taxon>Pseudomonadota</taxon>
        <taxon>Gammaproteobacteria</taxon>
        <taxon>Enterobacterales</taxon>
        <taxon>Enterobacteriaceae</taxon>
        <taxon>Escherichia</taxon>
    </lineage>
</organism>
<keyword evidence="1" id="KW-0784">Thiamine biosynthesis</keyword>
<evidence type="ECO:0000259" key="2">
    <source>
        <dbReference type="Pfam" id="PF00586"/>
    </source>
</evidence>
<evidence type="ECO:0000259" key="3">
    <source>
        <dbReference type="Pfam" id="PF02769"/>
    </source>
</evidence>
<dbReference type="Gene3D" id="3.30.1330.10">
    <property type="entry name" value="PurM-like, N-terminal domain"/>
    <property type="match status" value="1"/>
</dbReference>
<keyword evidence="4" id="KW-0808">Transferase</keyword>
<dbReference type="InterPro" id="IPR016188">
    <property type="entry name" value="PurM-like_N"/>
</dbReference>
<dbReference type="Pfam" id="PF02769">
    <property type="entry name" value="AIRS_C"/>
    <property type="match status" value="1"/>
</dbReference>
<feature type="domain" description="PurM-like N-terminal" evidence="2">
    <location>
        <begin position="1"/>
        <end position="67"/>
    </location>
</feature>
<dbReference type="SUPFAM" id="SSF56042">
    <property type="entry name" value="PurM C-terminal domain-like"/>
    <property type="match status" value="1"/>
</dbReference>
<dbReference type="SUPFAM" id="SSF55326">
    <property type="entry name" value="PurM N-terminal domain-like"/>
    <property type="match status" value="1"/>
</dbReference>
<protein>
    <submittedName>
        <fullName evidence="4">Thiamine-monophosphate kinase</fullName>
        <ecNumber evidence="4">2.7.4.16</ecNumber>
    </submittedName>
</protein>
<dbReference type="PANTHER" id="PTHR30270:SF0">
    <property type="entry name" value="THIAMINE-MONOPHOSPHATE KINASE"/>
    <property type="match status" value="1"/>
</dbReference>
<dbReference type="InterPro" id="IPR036676">
    <property type="entry name" value="PurM-like_C_sf"/>
</dbReference>
<dbReference type="GO" id="GO:0009228">
    <property type="term" value="P:thiamine biosynthetic process"/>
    <property type="evidence" value="ECO:0007669"/>
    <property type="project" value="UniProtKB-KW"/>
</dbReference>
<evidence type="ECO:0000313" key="4">
    <source>
        <dbReference type="EMBL" id="STL41478.1"/>
    </source>
</evidence>
<gene>
    <name evidence="4" type="primary">thiL_2</name>
    <name evidence="4" type="ORF">NCTC9962_02611</name>
</gene>
<dbReference type="EMBL" id="UGED01000007">
    <property type="protein sequence ID" value="STL41478.1"/>
    <property type="molecule type" value="Genomic_DNA"/>
</dbReference>
<name>A0A377AYR4_ECOLX</name>
<evidence type="ECO:0000256" key="1">
    <source>
        <dbReference type="ARBA" id="ARBA00022977"/>
    </source>
</evidence>
<proteinExistence type="predicted"/>
<dbReference type="FunFam" id="3.90.650.10:FF:000012">
    <property type="entry name" value="Thiamine-monophosphate kinase"/>
    <property type="match status" value="1"/>
</dbReference>
<dbReference type="Gene3D" id="3.90.650.10">
    <property type="entry name" value="PurM-like C-terminal domain"/>
    <property type="match status" value="1"/>
</dbReference>
<dbReference type="Pfam" id="PF00586">
    <property type="entry name" value="AIRS"/>
    <property type="match status" value="1"/>
</dbReference>
<dbReference type="InterPro" id="IPR036921">
    <property type="entry name" value="PurM-like_N_sf"/>
</dbReference>
<dbReference type="EC" id="2.7.4.16" evidence="4"/>
<dbReference type="Proteomes" id="UP000254052">
    <property type="component" value="Unassembled WGS sequence"/>
</dbReference>
<reference evidence="4 5" key="1">
    <citation type="submission" date="2018-06" db="EMBL/GenBank/DDBJ databases">
        <authorList>
            <consortium name="Pathogen Informatics"/>
            <person name="Doyle S."/>
        </authorList>
    </citation>
    <scope>NUCLEOTIDE SEQUENCE [LARGE SCALE GENOMIC DNA]</scope>
    <source>
        <strain evidence="4 5">NCTC9962</strain>
    </source>
</reference>
<accession>A0A377AYR4</accession>
<evidence type="ECO:0000313" key="5">
    <source>
        <dbReference type="Proteomes" id="UP000254052"/>
    </source>
</evidence>
<sequence length="263" mass="28393">MNLSDLAAMGADPAWLTLALTLPDVDEAWLESFSDSLFDLLNYYDMQLIGGDTTRGPLSMTLGIHGFVPMGRALTRSGAKPGDWIYVTGTPGDSAAGLAILQNRLQVADAKDADYLIKRHLRPSPRILQGQALRDLANSAIDLSDGLISDLGHIVKASDCGARIGLALLPFSDALSRHVEPEQALRWALSGGEDYELCFTVPELNRGALDVALGHLGVPFTCIGQMTADIEGLCFVRDGEPVTLDWKGYDHFCHAIKMSRKVA</sequence>
<dbReference type="NCBIfam" id="NF004350">
    <property type="entry name" value="PRK05731.1-1"/>
    <property type="match status" value="1"/>
</dbReference>
<dbReference type="PANTHER" id="PTHR30270">
    <property type="entry name" value="THIAMINE-MONOPHOSPHATE KINASE"/>
    <property type="match status" value="1"/>
</dbReference>
<feature type="domain" description="PurM-like C-terminal" evidence="3">
    <location>
        <begin position="80"/>
        <end position="229"/>
    </location>
</feature>
<dbReference type="NCBIfam" id="TIGR01379">
    <property type="entry name" value="thiL"/>
    <property type="match status" value="1"/>
</dbReference>